<gene>
    <name evidence="1" type="ORF">Amon02_000097400</name>
</gene>
<organism evidence="1 2">
    <name type="scientific">Ambrosiozyma monospora</name>
    <name type="common">Yeast</name>
    <name type="synonym">Endomycopsis monosporus</name>
    <dbReference type="NCBI Taxonomy" id="43982"/>
    <lineage>
        <taxon>Eukaryota</taxon>
        <taxon>Fungi</taxon>
        <taxon>Dikarya</taxon>
        <taxon>Ascomycota</taxon>
        <taxon>Saccharomycotina</taxon>
        <taxon>Pichiomycetes</taxon>
        <taxon>Pichiales</taxon>
        <taxon>Pichiaceae</taxon>
        <taxon>Ambrosiozyma</taxon>
    </lineage>
</organism>
<comment type="caution">
    <text evidence="1">The sequence shown here is derived from an EMBL/GenBank/DDBJ whole genome shotgun (WGS) entry which is preliminary data.</text>
</comment>
<reference evidence="1" key="1">
    <citation type="submission" date="2023-04" db="EMBL/GenBank/DDBJ databases">
        <title>Ambrosiozyma monospora NBRC 10751.</title>
        <authorList>
            <person name="Ichikawa N."/>
            <person name="Sato H."/>
            <person name="Tonouchi N."/>
        </authorList>
    </citation>
    <scope>NUCLEOTIDE SEQUENCE</scope>
    <source>
        <strain evidence="1">NBRC 10751</strain>
    </source>
</reference>
<accession>A0ACB5STD7</accession>
<keyword evidence="2" id="KW-1185">Reference proteome</keyword>
<sequence>MTSASSTMSKKRIDSSEDDSDSLEKQTPKELQIQKRLLTPLLTKKIPPLPSSVEERKPYPQYRTKNPLSRLFFWWLTPLLTVGYKRTIQPNDLYLLDEDDKIEAMYQRYITFYNAEVAKLKLKYEQNPEKYKKKAKKPKKKGKKDEADDGEKAAEEDEDDFVIPVKTILLCLYKTFWVQYTRAALQKILCDGASVCSPILQKKLINFVESRAMGIPNMNVGKGVGYSIGCCAFVLFIGVSINHFFNNSMMVGAKCKAVLTKHMLEKSFRLGPKGKHRYPAGKINSIMSTDINRIDLAIGFLPFLIVFPIPIIVCIALLIVNLGVTALVGIAVFFVSIGKISTGKKLPTIEPKRCRLFSECNP</sequence>
<dbReference type="EMBL" id="BSXS01000410">
    <property type="protein sequence ID" value="GME72392.1"/>
    <property type="molecule type" value="Genomic_DNA"/>
</dbReference>
<name>A0ACB5STD7_AMBMO</name>
<protein>
    <submittedName>
        <fullName evidence="1">Unnamed protein product</fullName>
    </submittedName>
</protein>
<proteinExistence type="predicted"/>
<evidence type="ECO:0000313" key="2">
    <source>
        <dbReference type="Proteomes" id="UP001165064"/>
    </source>
</evidence>
<evidence type="ECO:0000313" key="1">
    <source>
        <dbReference type="EMBL" id="GME72392.1"/>
    </source>
</evidence>
<dbReference type="Proteomes" id="UP001165064">
    <property type="component" value="Unassembled WGS sequence"/>
</dbReference>